<dbReference type="InterPro" id="IPR032777">
    <property type="entry name" value="DUF4515"/>
</dbReference>
<reference evidence="6" key="2">
    <citation type="journal article" date="2013" name="Nat. Commun.">
        <title>Genome of the Chinese tree shrew.</title>
        <authorList>
            <person name="Fan Y."/>
            <person name="Huang Z.Y."/>
            <person name="Cao C.C."/>
            <person name="Chen C.S."/>
            <person name="Chen Y.X."/>
            <person name="Fan D.D."/>
            <person name="He J."/>
            <person name="Hou H.L."/>
            <person name="Hu L."/>
            <person name="Hu X.T."/>
            <person name="Jiang X.T."/>
            <person name="Lai R."/>
            <person name="Lang Y.S."/>
            <person name="Liang B."/>
            <person name="Liao S.G."/>
            <person name="Mu D."/>
            <person name="Ma Y.Y."/>
            <person name="Niu Y.Y."/>
            <person name="Sun X.Q."/>
            <person name="Xia J.Q."/>
            <person name="Xiao J."/>
            <person name="Xiong Z.Q."/>
            <person name="Xu L."/>
            <person name="Yang L."/>
            <person name="Zhang Y."/>
            <person name="Zhao W."/>
            <person name="Zhao X.D."/>
            <person name="Zheng Y.T."/>
            <person name="Zhou J.M."/>
            <person name="Zhu Y.B."/>
            <person name="Zhang G.J."/>
            <person name="Wang J."/>
            <person name="Yao Y.G."/>
        </authorList>
    </citation>
    <scope>NUCLEOTIDE SEQUENCE [LARGE SCALE GENOMIC DNA]</scope>
</reference>
<evidence type="ECO:0000256" key="1">
    <source>
        <dbReference type="ARBA" id="ARBA00023054"/>
    </source>
</evidence>
<feature type="coiled-coil region" evidence="2">
    <location>
        <begin position="225"/>
        <end position="310"/>
    </location>
</feature>
<proteinExistence type="predicted"/>
<dbReference type="FunCoup" id="L8YBC7">
    <property type="interactions" value="55"/>
</dbReference>
<accession>L8YBC7</accession>
<evidence type="ECO:0000256" key="3">
    <source>
        <dbReference type="SAM" id="MobiDB-lite"/>
    </source>
</evidence>
<evidence type="ECO:0000313" key="6">
    <source>
        <dbReference type="Proteomes" id="UP000011518"/>
    </source>
</evidence>
<evidence type="ECO:0000259" key="4">
    <source>
        <dbReference type="Pfam" id="PF14988"/>
    </source>
</evidence>
<evidence type="ECO:0000313" key="5">
    <source>
        <dbReference type="EMBL" id="ELV13728.1"/>
    </source>
</evidence>
<organism evidence="5 6">
    <name type="scientific">Tupaia chinensis</name>
    <name type="common">Chinese tree shrew</name>
    <name type="synonym">Tupaia belangeri chinensis</name>
    <dbReference type="NCBI Taxonomy" id="246437"/>
    <lineage>
        <taxon>Eukaryota</taxon>
        <taxon>Metazoa</taxon>
        <taxon>Chordata</taxon>
        <taxon>Craniata</taxon>
        <taxon>Vertebrata</taxon>
        <taxon>Euteleostomi</taxon>
        <taxon>Mammalia</taxon>
        <taxon>Eutheria</taxon>
        <taxon>Euarchontoglires</taxon>
        <taxon>Scandentia</taxon>
        <taxon>Tupaiidae</taxon>
        <taxon>Tupaia</taxon>
    </lineage>
</organism>
<keyword evidence="1 2" id="KW-0175">Coiled coil</keyword>
<dbReference type="PANTHER" id="PTHR14845:SF3">
    <property type="entry name" value="COILED-COIL DOMAIN CONTAINING 121, RETROGENE 1"/>
    <property type="match status" value="1"/>
</dbReference>
<feature type="coiled-coil region" evidence="2">
    <location>
        <begin position="154"/>
        <end position="181"/>
    </location>
</feature>
<feature type="coiled-coil region" evidence="2">
    <location>
        <begin position="358"/>
        <end position="392"/>
    </location>
</feature>
<name>L8YBC7_TUPCH</name>
<dbReference type="Proteomes" id="UP000011518">
    <property type="component" value="Unassembled WGS sequence"/>
</dbReference>
<feature type="region of interest" description="Disordered" evidence="3">
    <location>
        <begin position="1"/>
        <end position="38"/>
    </location>
</feature>
<evidence type="ECO:0000256" key="2">
    <source>
        <dbReference type="SAM" id="Coils"/>
    </source>
</evidence>
<protein>
    <submittedName>
        <fullName evidence="5">Coiled-coil domain-containing protein 121</fullName>
    </submittedName>
</protein>
<dbReference type="Pfam" id="PF14988">
    <property type="entry name" value="DUF4515"/>
    <property type="match status" value="1"/>
</dbReference>
<dbReference type="PANTHER" id="PTHR14845">
    <property type="entry name" value="COILED-COIL DOMAIN-CONTAINING 166"/>
    <property type="match status" value="1"/>
</dbReference>
<dbReference type="STRING" id="246437.L8YBC7"/>
<gene>
    <name evidence="5" type="ORF">TREES_T100013615</name>
</gene>
<sequence>MAPEAQVSPSTKKSVRLSLRPQRAGSGAAEGRAARAYSATEKVKQLRTGLAATGAECDVRGRWAAPRPVELRTKPLEELCALRPGSRELQTPDTTARSSVVSLGELPSCPDVEVELLEFWNRYTEGRTRSPPPYLSLMNNFFKTEKLTKTGVRLKEKTVQLMKLNQEIKQAQIQQEPLKEDTRQLRKEKSTVQAENKFFLKYLTDKTEEYKRQPEKLWNNYLQKSEEIEQRRQELASRYAKQTSQLKTELLQKEKIQYNLKQQLQALRDISVLKEKQETEIQALQEKKKKVQAETATKKQQAQVQLLQEKALLEKQLSEPNVCQLGKRKGELKKQHHALELAVKQYFFQFYSSIGRDNQELQKELLQLILQSKKLEATQSQLKYQKQLLQQEQWYLDCLSRGRQRLQERNNWCLKE</sequence>
<dbReference type="EMBL" id="KB360584">
    <property type="protein sequence ID" value="ELV13728.1"/>
    <property type="molecule type" value="Genomic_DNA"/>
</dbReference>
<keyword evidence="6" id="KW-1185">Reference proteome</keyword>
<reference evidence="6" key="1">
    <citation type="submission" date="2012-07" db="EMBL/GenBank/DDBJ databases">
        <title>Genome of the Chinese tree shrew, a rising model animal genetically related to primates.</title>
        <authorList>
            <person name="Zhang G."/>
            <person name="Fan Y."/>
            <person name="Yao Y."/>
            <person name="Huang Z."/>
        </authorList>
    </citation>
    <scope>NUCLEOTIDE SEQUENCE [LARGE SCALE GENOMIC DNA]</scope>
</reference>
<dbReference type="InParanoid" id="L8YBC7"/>
<dbReference type="AlphaFoldDB" id="L8YBC7"/>
<dbReference type="eggNOG" id="ENOG502RXQ4">
    <property type="taxonomic scope" value="Eukaryota"/>
</dbReference>
<feature type="domain" description="DUF4515" evidence="4">
    <location>
        <begin position="195"/>
        <end position="399"/>
    </location>
</feature>
<feature type="compositionally biased region" description="Low complexity" evidence="3">
    <location>
        <begin position="23"/>
        <end position="38"/>
    </location>
</feature>